<dbReference type="EMBL" id="JBHMQT010000018">
    <property type="protein sequence ID" value="MFC0862836.1"/>
    <property type="molecule type" value="Genomic_DNA"/>
</dbReference>
<evidence type="ECO:0000313" key="1">
    <source>
        <dbReference type="EMBL" id="MFC0862836.1"/>
    </source>
</evidence>
<evidence type="ECO:0000313" key="2">
    <source>
        <dbReference type="Proteomes" id="UP001589870"/>
    </source>
</evidence>
<dbReference type="Proteomes" id="UP001589870">
    <property type="component" value="Unassembled WGS sequence"/>
</dbReference>
<comment type="caution">
    <text evidence="1">The sequence shown here is derived from an EMBL/GenBank/DDBJ whole genome shotgun (WGS) entry which is preliminary data.</text>
</comment>
<reference evidence="1 2" key="1">
    <citation type="submission" date="2024-09" db="EMBL/GenBank/DDBJ databases">
        <authorList>
            <person name="Sun Q."/>
            <person name="Mori K."/>
        </authorList>
    </citation>
    <scope>NUCLEOTIDE SEQUENCE [LARGE SCALE GENOMIC DNA]</scope>
    <source>
        <strain evidence="1 2">TBRC 1851</strain>
    </source>
</reference>
<sequence>MSRFSEELRDPWALLLGATAGGAAWAVNVHPVGAAFVGVAVWLVKAFASAWQSAGGESRTEEREELPVARGSAEEGWLRRAERATGTFADLTASMRGQILLDRIAAMRPQVDDTVATLRRLAGQATVTGSALARFDPRFLHQERERLTRARRSARAEVAGELDRSIASLAAQQEVYDRVSGTRQRLLARLESGAISLEGLVARAVELSTMAATSLEADGGMKALEDLTSELELTRQSLREVEEATRDDLG</sequence>
<proteinExistence type="predicted"/>
<gene>
    <name evidence="1" type="ORF">ACFHYQ_11080</name>
</gene>
<dbReference type="RefSeq" id="WP_394301024.1">
    <property type="nucleotide sequence ID" value="NZ_JBHMQT010000018.1"/>
</dbReference>
<keyword evidence="2" id="KW-1185">Reference proteome</keyword>
<organism evidence="1 2">
    <name type="scientific">Sphaerimonospora cavernae</name>
    <dbReference type="NCBI Taxonomy" id="1740611"/>
    <lineage>
        <taxon>Bacteria</taxon>
        <taxon>Bacillati</taxon>
        <taxon>Actinomycetota</taxon>
        <taxon>Actinomycetes</taxon>
        <taxon>Streptosporangiales</taxon>
        <taxon>Streptosporangiaceae</taxon>
        <taxon>Sphaerimonospora</taxon>
    </lineage>
</organism>
<name>A0ABV6U6T0_9ACTN</name>
<protein>
    <submittedName>
        <fullName evidence="1">Uncharacterized protein</fullName>
    </submittedName>
</protein>
<accession>A0ABV6U6T0</accession>